<dbReference type="EMBL" id="BARS01047786">
    <property type="protein sequence ID" value="GAG29692.1"/>
    <property type="molecule type" value="Genomic_DNA"/>
</dbReference>
<feature type="non-terminal residue" evidence="9">
    <location>
        <position position="1"/>
    </location>
</feature>
<dbReference type="AlphaFoldDB" id="X0X2N7"/>
<dbReference type="GO" id="GO:0004190">
    <property type="term" value="F:aspartic-type endopeptidase activity"/>
    <property type="evidence" value="ECO:0007669"/>
    <property type="project" value="InterPro"/>
</dbReference>
<evidence type="ECO:0000256" key="2">
    <source>
        <dbReference type="ARBA" id="ARBA00022670"/>
    </source>
</evidence>
<name>X0X2N7_9ZZZZ</name>
<dbReference type="PRINTS" id="PR00781">
    <property type="entry name" value="LIPOSIGPTASE"/>
</dbReference>
<dbReference type="InterPro" id="IPR001872">
    <property type="entry name" value="Peptidase_A8"/>
</dbReference>
<evidence type="ECO:0000256" key="8">
    <source>
        <dbReference type="SAM" id="Phobius"/>
    </source>
</evidence>
<evidence type="ECO:0000256" key="3">
    <source>
        <dbReference type="ARBA" id="ARBA00022692"/>
    </source>
</evidence>
<evidence type="ECO:0000256" key="1">
    <source>
        <dbReference type="ARBA" id="ARBA00022475"/>
    </source>
</evidence>
<keyword evidence="2" id="KW-0645">Protease</keyword>
<gene>
    <name evidence="9" type="ORF">S01H1_71729</name>
</gene>
<keyword evidence="5 8" id="KW-1133">Transmembrane helix</keyword>
<dbReference type="PANTHER" id="PTHR33695:SF1">
    <property type="entry name" value="LIPOPROTEIN SIGNAL PEPTIDASE"/>
    <property type="match status" value="1"/>
</dbReference>
<feature type="transmembrane region" description="Helical" evidence="8">
    <location>
        <begin position="112"/>
        <end position="132"/>
    </location>
</feature>
<dbReference type="PANTHER" id="PTHR33695">
    <property type="entry name" value="LIPOPROTEIN SIGNAL PEPTIDASE"/>
    <property type="match status" value="1"/>
</dbReference>
<keyword evidence="4" id="KW-0378">Hydrolase</keyword>
<dbReference type="GO" id="GO:0006508">
    <property type="term" value="P:proteolysis"/>
    <property type="evidence" value="ECO:0007669"/>
    <property type="project" value="UniProtKB-KW"/>
</dbReference>
<comment type="caution">
    <text evidence="9">The sequence shown here is derived from an EMBL/GenBank/DDBJ whole genome shotgun (WGS) entry which is preliminary data.</text>
</comment>
<sequence length="164" mass="17989">LDQWTKYLVRLGLEEGASWSPYDWLMPYARIIHWTNTGAAFGLFKSGGLVITVIAILVSLAILYYYPRIPSAQVALRLAMAMQLGGAMGNLIDRLIHGTVTDFISVGSFPVFNVADACISIGTAILVAAMWIEERRERSKAVEEQATIQSNEGVGVPEGERLTE</sequence>
<evidence type="ECO:0000256" key="4">
    <source>
        <dbReference type="ARBA" id="ARBA00022801"/>
    </source>
</evidence>
<keyword evidence="6 8" id="KW-0472">Membrane</keyword>
<keyword evidence="1" id="KW-1003">Cell membrane</keyword>
<feature type="region of interest" description="Disordered" evidence="7">
    <location>
        <begin position="142"/>
        <end position="164"/>
    </location>
</feature>
<evidence type="ECO:0008006" key="10">
    <source>
        <dbReference type="Google" id="ProtNLM"/>
    </source>
</evidence>
<dbReference type="NCBIfam" id="TIGR00077">
    <property type="entry name" value="lspA"/>
    <property type="match status" value="1"/>
</dbReference>
<dbReference type="GO" id="GO:0016020">
    <property type="term" value="C:membrane"/>
    <property type="evidence" value="ECO:0007669"/>
    <property type="project" value="InterPro"/>
</dbReference>
<dbReference type="Pfam" id="PF01252">
    <property type="entry name" value="Peptidase_A8"/>
    <property type="match status" value="1"/>
</dbReference>
<proteinExistence type="inferred from homology"/>
<evidence type="ECO:0000256" key="6">
    <source>
        <dbReference type="ARBA" id="ARBA00023136"/>
    </source>
</evidence>
<protein>
    <recommendedName>
        <fullName evidence="10">Lipoprotein signal peptidase</fullName>
    </recommendedName>
</protein>
<evidence type="ECO:0000313" key="9">
    <source>
        <dbReference type="EMBL" id="GAG29692.1"/>
    </source>
</evidence>
<accession>X0X2N7</accession>
<keyword evidence="3 8" id="KW-0812">Transmembrane</keyword>
<evidence type="ECO:0000256" key="5">
    <source>
        <dbReference type="ARBA" id="ARBA00022989"/>
    </source>
</evidence>
<evidence type="ECO:0000256" key="7">
    <source>
        <dbReference type="SAM" id="MobiDB-lite"/>
    </source>
</evidence>
<reference evidence="9" key="1">
    <citation type="journal article" date="2014" name="Front. Microbiol.">
        <title>High frequency of phylogenetically diverse reductive dehalogenase-homologous genes in deep subseafloor sedimentary metagenomes.</title>
        <authorList>
            <person name="Kawai M."/>
            <person name="Futagami T."/>
            <person name="Toyoda A."/>
            <person name="Takaki Y."/>
            <person name="Nishi S."/>
            <person name="Hori S."/>
            <person name="Arai W."/>
            <person name="Tsubouchi T."/>
            <person name="Morono Y."/>
            <person name="Uchiyama I."/>
            <person name="Ito T."/>
            <person name="Fujiyama A."/>
            <person name="Inagaki F."/>
            <person name="Takami H."/>
        </authorList>
    </citation>
    <scope>NUCLEOTIDE SEQUENCE</scope>
    <source>
        <strain evidence="9">Expedition CK06-06</strain>
    </source>
</reference>
<dbReference type="HAMAP" id="MF_00161">
    <property type="entry name" value="LspA"/>
    <property type="match status" value="1"/>
</dbReference>
<organism evidence="9">
    <name type="scientific">marine sediment metagenome</name>
    <dbReference type="NCBI Taxonomy" id="412755"/>
    <lineage>
        <taxon>unclassified sequences</taxon>
        <taxon>metagenomes</taxon>
        <taxon>ecological metagenomes</taxon>
    </lineage>
</organism>
<feature type="transmembrane region" description="Helical" evidence="8">
    <location>
        <begin position="47"/>
        <end position="67"/>
    </location>
</feature>